<keyword evidence="5 7" id="KW-0238">DNA-binding</keyword>
<dbReference type="STRING" id="1367847.JCM7686_2552"/>
<sequence>MGRGRRIGQWQQPDPPFAFPGQPEGRKGTVEGARSVARRFRGTEEVKVDAKGRISIPAKFRRVFESADPDWTDSNSRPQLVIVYGTKEQNYLALYTIEAIEEIDTLISQLPRGSSRRIYLETVVNGLSEESEIDNDGRLGLPQKLREKIGLSDRAVFMASGDHLKLWTPENYTAEIERIEAQIPELEPGADPLSLLPSRDEPGGAQ</sequence>
<evidence type="ECO:0000256" key="8">
    <source>
        <dbReference type="SAM" id="MobiDB-lite"/>
    </source>
</evidence>
<comment type="similarity">
    <text evidence="7">Belongs to the MraZ family.</text>
</comment>
<dbReference type="GO" id="GO:0009295">
    <property type="term" value="C:nucleoid"/>
    <property type="evidence" value="ECO:0007669"/>
    <property type="project" value="UniProtKB-SubCell"/>
</dbReference>
<gene>
    <name evidence="7" type="primary">mraZ</name>
    <name evidence="10" type="ORF">JCM7686_2552</name>
</gene>
<keyword evidence="6 7" id="KW-0804">Transcription</keyword>
<dbReference type="HAMAP" id="MF_01008">
    <property type="entry name" value="MraZ"/>
    <property type="match status" value="1"/>
</dbReference>
<dbReference type="PANTHER" id="PTHR34701:SF1">
    <property type="entry name" value="TRANSCRIPTIONAL REGULATOR MRAZ"/>
    <property type="match status" value="1"/>
</dbReference>
<dbReference type="InterPro" id="IPR003444">
    <property type="entry name" value="MraZ"/>
</dbReference>
<feature type="region of interest" description="Disordered" evidence="8">
    <location>
        <begin position="186"/>
        <end position="206"/>
    </location>
</feature>
<dbReference type="GO" id="GO:2000143">
    <property type="term" value="P:negative regulation of DNA-templated transcription initiation"/>
    <property type="evidence" value="ECO:0007669"/>
    <property type="project" value="TreeGrafter"/>
</dbReference>
<dbReference type="InterPro" id="IPR037914">
    <property type="entry name" value="SpoVT-AbrB_sf"/>
</dbReference>
<keyword evidence="4 7" id="KW-0805">Transcription regulation</keyword>
<evidence type="ECO:0000256" key="6">
    <source>
        <dbReference type="ARBA" id="ARBA00023163"/>
    </source>
</evidence>
<dbReference type="GO" id="GO:0000976">
    <property type="term" value="F:transcription cis-regulatory region binding"/>
    <property type="evidence" value="ECO:0007669"/>
    <property type="project" value="TreeGrafter"/>
</dbReference>
<dbReference type="SUPFAM" id="SSF89447">
    <property type="entry name" value="AbrB/MazE/MraZ-like"/>
    <property type="match status" value="1"/>
</dbReference>
<organism evidence="10 11">
    <name type="scientific">Paracoccus aminophilus JCM 7686</name>
    <dbReference type="NCBI Taxonomy" id="1367847"/>
    <lineage>
        <taxon>Bacteria</taxon>
        <taxon>Pseudomonadati</taxon>
        <taxon>Pseudomonadota</taxon>
        <taxon>Alphaproteobacteria</taxon>
        <taxon>Rhodobacterales</taxon>
        <taxon>Paracoccaceae</taxon>
        <taxon>Paracoccus</taxon>
    </lineage>
</organism>
<feature type="domain" description="SpoVT-AbrB" evidence="9">
    <location>
        <begin position="128"/>
        <end position="171"/>
    </location>
</feature>
<keyword evidence="3" id="KW-0677">Repeat</keyword>
<dbReference type="HOGENOM" id="CLU_107907_1_0_5"/>
<protein>
    <recommendedName>
        <fullName evidence="1 7">Transcriptional regulator MraZ</fullName>
    </recommendedName>
</protein>
<reference evidence="10 11" key="1">
    <citation type="journal article" date="2014" name="BMC Genomics">
        <title>Architecture and functions of a multipartite genome of the methylotrophic bacterium Paracoccus aminophilus JCM 7686, containing primary and secondary chromids.</title>
        <authorList>
            <person name="Dziewit L."/>
            <person name="Czarnecki J."/>
            <person name="Wibberg D."/>
            <person name="Radlinska M."/>
            <person name="Mrozek P."/>
            <person name="Szymczak M."/>
            <person name="Schluter A."/>
            <person name="Puhler A."/>
            <person name="Bartosik D."/>
        </authorList>
    </citation>
    <scope>NUCLEOTIDE SEQUENCE [LARGE SCALE GENOMIC DNA]</scope>
    <source>
        <strain evidence="10">JCM 7686</strain>
    </source>
</reference>
<dbReference type="PATRIC" id="fig|1367847.3.peg.2556"/>
<evidence type="ECO:0000256" key="4">
    <source>
        <dbReference type="ARBA" id="ARBA00023015"/>
    </source>
</evidence>
<dbReference type="GO" id="GO:0051301">
    <property type="term" value="P:cell division"/>
    <property type="evidence" value="ECO:0007669"/>
    <property type="project" value="UniProtKB-KW"/>
</dbReference>
<dbReference type="GO" id="GO:0003700">
    <property type="term" value="F:DNA-binding transcription factor activity"/>
    <property type="evidence" value="ECO:0007669"/>
    <property type="project" value="UniProtKB-UniRule"/>
</dbReference>
<dbReference type="EMBL" id="CP006650">
    <property type="protein sequence ID" value="AGT09620.1"/>
    <property type="molecule type" value="Genomic_DNA"/>
</dbReference>
<evidence type="ECO:0000256" key="7">
    <source>
        <dbReference type="HAMAP-Rule" id="MF_01008"/>
    </source>
</evidence>
<dbReference type="InterPro" id="IPR007159">
    <property type="entry name" value="SpoVT-AbrB_dom"/>
</dbReference>
<dbReference type="NCBIfam" id="NF001476">
    <property type="entry name" value="PRK00326.2-2"/>
    <property type="match status" value="1"/>
</dbReference>
<dbReference type="CDD" id="cd16321">
    <property type="entry name" value="MraZ_C"/>
    <property type="match status" value="1"/>
</dbReference>
<feature type="region of interest" description="Disordered" evidence="8">
    <location>
        <begin position="1"/>
        <end position="33"/>
    </location>
</feature>
<keyword evidence="10" id="KW-0131">Cell cycle</keyword>
<evidence type="ECO:0000259" key="9">
    <source>
        <dbReference type="PROSITE" id="PS51740"/>
    </source>
</evidence>
<dbReference type="GO" id="GO:0005737">
    <property type="term" value="C:cytoplasm"/>
    <property type="evidence" value="ECO:0007669"/>
    <property type="project" value="UniProtKB-UniRule"/>
</dbReference>
<dbReference type="eggNOG" id="COG2001">
    <property type="taxonomic scope" value="Bacteria"/>
</dbReference>
<accession>S5Y1N4</accession>
<evidence type="ECO:0000313" key="10">
    <source>
        <dbReference type="EMBL" id="AGT09620.1"/>
    </source>
</evidence>
<evidence type="ECO:0000313" key="11">
    <source>
        <dbReference type="Proteomes" id="UP000015480"/>
    </source>
</evidence>
<dbReference type="Pfam" id="PF02381">
    <property type="entry name" value="MraZ"/>
    <property type="match status" value="2"/>
</dbReference>
<feature type="domain" description="SpoVT-AbrB" evidence="9">
    <location>
        <begin position="43"/>
        <end position="99"/>
    </location>
</feature>
<dbReference type="CDD" id="cd16320">
    <property type="entry name" value="MraZ_N"/>
    <property type="match status" value="1"/>
</dbReference>
<proteinExistence type="inferred from homology"/>
<keyword evidence="10" id="KW-0132">Cell division</keyword>
<dbReference type="InterPro" id="IPR035644">
    <property type="entry name" value="MraZ_C"/>
</dbReference>
<dbReference type="Gene3D" id="3.40.1550.20">
    <property type="entry name" value="Transcriptional regulator MraZ domain"/>
    <property type="match status" value="1"/>
</dbReference>
<dbReference type="InterPro" id="IPR035642">
    <property type="entry name" value="MraZ_N"/>
</dbReference>
<dbReference type="PROSITE" id="PS51740">
    <property type="entry name" value="SPOVT_ABRB"/>
    <property type="match status" value="2"/>
</dbReference>
<evidence type="ECO:0000256" key="3">
    <source>
        <dbReference type="ARBA" id="ARBA00022737"/>
    </source>
</evidence>
<dbReference type="PANTHER" id="PTHR34701">
    <property type="entry name" value="TRANSCRIPTIONAL REGULATOR MRAZ"/>
    <property type="match status" value="1"/>
</dbReference>
<comment type="subcellular location">
    <subcellularLocation>
        <location evidence="7">Cytoplasm</location>
        <location evidence="7">Nucleoid</location>
    </subcellularLocation>
</comment>
<keyword evidence="11" id="KW-1185">Reference proteome</keyword>
<evidence type="ECO:0000256" key="2">
    <source>
        <dbReference type="ARBA" id="ARBA00022490"/>
    </source>
</evidence>
<evidence type="ECO:0000256" key="1">
    <source>
        <dbReference type="ARBA" id="ARBA00013860"/>
    </source>
</evidence>
<evidence type="ECO:0000256" key="5">
    <source>
        <dbReference type="ARBA" id="ARBA00023125"/>
    </source>
</evidence>
<comment type="subunit">
    <text evidence="7">Forms oligomers.</text>
</comment>
<name>S5Y1N4_PARAH</name>
<dbReference type="InterPro" id="IPR020603">
    <property type="entry name" value="MraZ_dom"/>
</dbReference>
<dbReference type="InterPro" id="IPR038619">
    <property type="entry name" value="MraZ_sf"/>
</dbReference>
<dbReference type="KEGG" id="pami:JCM7686_2552"/>
<dbReference type="Proteomes" id="UP000015480">
    <property type="component" value="Chromosome"/>
</dbReference>
<dbReference type="AlphaFoldDB" id="S5Y1N4"/>
<keyword evidence="2 7" id="KW-0963">Cytoplasm</keyword>